<dbReference type="SUPFAM" id="SSF56112">
    <property type="entry name" value="Protein kinase-like (PK-like)"/>
    <property type="match status" value="1"/>
</dbReference>
<reference evidence="2 4" key="3">
    <citation type="journal article" date="2015" name="BMC Genomics">
        <title>The completed genome sequence of the pathogenic ascomycete fungus Fusarium graminearum.</title>
        <authorList>
            <person name="King R."/>
            <person name="Urban M."/>
            <person name="Hammond-Kosack M.C."/>
            <person name="Hassani-Pak K."/>
            <person name="Hammond-Kosack K.E."/>
        </authorList>
    </citation>
    <scope>NUCLEOTIDE SEQUENCE [LARGE SCALE GENOMIC DNA]</scope>
    <source>
        <strain evidence="4">ATCC MYA-4620 / CBS 123657 / FGSC 9075 / NRRL 31084 / PH-1</strain>
        <strain evidence="2">PH-1</strain>
    </source>
</reference>
<sequence>MSLIGGPELGYHADMKGFLAKLAGDAAPNKTNFSATSSSDSFVVESQLENVNWVELTNADLDELQKHVVPCHDDLEPRNILIKRDGTHSGKWHVAAVINWEMAGFFPFAYEYGHKDAQLGLSNLHFSYYAVFKEQSGHLLARVNQLSNYWRRSGRWMCQRRDSQQRMSAGGSNHGGWRGKRLSCHRMFDLDGSEKQMLEMFEYLRSKTTTILRWKS</sequence>
<proteinExistence type="predicted"/>
<protein>
    <submittedName>
        <fullName evidence="2">Chromosome 2, complete genome</fullName>
    </submittedName>
</protein>
<feature type="domain" description="Aminoglycoside phosphotransferase" evidence="1">
    <location>
        <begin position="58"/>
        <end position="113"/>
    </location>
</feature>
<dbReference type="RefSeq" id="XP_011320788.1">
    <property type="nucleotide sequence ID" value="XM_011322486.1"/>
</dbReference>
<reference evidence="3 4" key="1">
    <citation type="journal article" date="2007" name="Science">
        <title>The Fusarium graminearum genome reveals a link between localized polymorphism and pathogen specialization.</title>
        <authorList>
            <person name="Cuomo C.A."/>
            <person name="Gueldener U."/>
            <person name="Xu J.-R."/>
            <person name="Trail F."/>
            <person name="Turgeon B.G."/>
            <person name="Di Pietro A."/>
            <person name="Walton J.D."/>
            <person name="Ma L.-J."/>
            <person name="Baker S.E."/>
            <person name="Rep M."/>
            <person name="Adam G."/>
            <person name="Antoniw J."/>
            <person name="Baldwin T."/>
            <person name="Calvo S.E."/>
            <person name="Chang Y.-L."/>
            <person name="DeCaprio D."/>
            <person name="Gale L.R."/>
            <person name="Gnerre S."/>
            <person name="Goswami R.S."/>
            <person name="Hammond-Kosack K."/>
            <person name="Harris L.J."/>
            <person name="Hilburn K."/>
            <person name="Kennell J.C."/>
            <person name="Kroken S."/>
            <person name="Magnuson J.K."/>
            <person name="Mannhaupt G."/>
            <person name="Mauceli E.W."/>
            <person name="Mewes H.-W."/>
            <person name="Mitterbauer R."/>
            <person name="Muehlbauer G."/>
            <person name="Muensterkoetter M."/>
            <person name="Nelson D."/>
            <person name="O'Donnell K."/>
            <person name="Ouellet T."/>
            <person name="Qi W."/>
            <person name="Quesneville H."/>
            <person name="Roncero M.I.G."/>
            <person name="Seong K.-Y."/>
            <person name="Tetko I.V."/>
            <person name="Urban M."/>
            <person name="Waalwijk C."/>
            <person name="Ward T.J."/>
            <person name="Yao J."/>
            <person name="Birren B.W."/>
            <person name="Kistler H.C."/>
        </authorList>
    </citation>
    <scope>NUCLEOTIDE SEQUENCE [LARGE SCALE GENOMIC DNA]</scope>
    <source>
        <strain evidence="4">ATCC MYA-4620 / CBS 123657 / FGSC 9075 / NRRL 31084 / PH-1</strain>
        <strain evidence="3">PH-1 / ATCC MYA-4620 / FGSC 9075 / NRRL 31084</strain>
    </source>
</reference>
<dbReference type="InterPro" id="IPR002575">
    <property type="entry name" value="Aminoglycoside_PTrfase"/>
</dbReference>
<dbReference type="InterPro" id="IPR011009">
    <property type="entry name" value="Kinase-like_dom_sf"/>
</dbReference>
<dbReference type="Pfam" id="PF01636">
    <property type="entry name" value="APH"/>
    <property type="match status" value="1"/>
</dbReference>
<reference evidence="3 4" key="2">
    <citation type="journal article" date="2010" name="Nature">
        <title>Comparative genomics reveals mobile pathogenicity chromosomes in Fusarium.</title>
        <authorList>
            <person name="Ma L.J."/>
            <person name="van der Does H.C."/>
            <person name="Borkovich K.A."/>
            <person name="Coleman J.J."/>
            <person name="Daboussi M.J."/>
            <person name="Di Pietro A."/>
            <person name="Dufresne M."/>
            <person name="Freitag M."/>
            <person name="Grabherr M."/>
            <person name="Henrissat B."/>
            <person name="Houterman P.M."/>
            <person name="Kang S."/>
            <person name="Shim W.B."/>
            <person name="Woloshuk C."/>
            <person name="Xie X."/>
            <person name="Xu J.R."/>
            <person name="Antoniw J."/>
            <person name="Baker S.E."/>
            <person name="Bluhm B.H."/>
            <person name="Breakspear A."/>
            <person name="Brown D.W."/>
            <person name="Butchko R.A."/>
            <person name="Chapman S."/>
            <person name="Coulson R."/>
            <person name="Coutinho P.M."/>
            <person name="Danchin E.G."/>
            <person name="Diener A."/>
            <person name="Gale L.R."/>
            <person name="Gardiner D.M."/>
            <person name="Goff S."/>
            <person name="Hammond-Kosack K.E."/>
            <person name="Hilburn K."/>
            <person name="Hua-Van A."/>
            <person name="Jonkers W."/>
            <person name="Kazan K."/>
            <person name="Kodira C.D."/>
            <person name="Koehrsen M."/>
            <person name="Kumar L."/>
            <person name="Lee Y.H."/>
            <person name="Li L."/>
            <person name="Manners J.M."/>
            <person name="Miranda-Saavedra D."/>
            <person name="Mukherjee M."/>
            <person name="Park G."/>
            <person name="Park J."/>
            <person name="Park S.Y."/>
            <person name="Proctor R.H."/>
            <person name="Regev A."/>
            <person name="Ruiz-Roldan M.C."/>
            <person name="Sain D."/>
            <person name="Sakthikumar S."/>
            <person name="Sykes S."/>
            <person name="Schwartz D.C."/>
            <person name="Turgeon B.G."/>
            <person name="Wapinski I."/>
            <person name="Yoder O."/>
            <person name="Young S."/>
            <person name="Zeng Q."/>
            <person name="Zhou S."/>
            <person name="Galagan J."/>
            <person name="Cuomo C.A."/>
            <person name="Kistler H.C."/>
            <person name="Rep M."/>
        </authorList>
    </citation>
    <scope>GENOME REANNOTATION</scope>
    <source>
        <strain evidence="4">ATCC MYA-4620 / CBS 123657 / FGSC 9075 / NRRL 31084 / PH-1</strain>
        <strain evidence="3">PH-1 / ATCC MYA-4620 / FGSC 9075 / NRRL 31084</strain>
    </source>
</reference>
<reference evidence="3" key="4">
    <citation type="submission" date="2017-01" db="UniProtKB">
        <authorList>
            <consortium name="EnsemblFungi"/>
        </authorList>
    </citation>
    <scope>IDENTIFICATION</scope>
    <source>
        <strain evidence="3">PH-1 / ATCC MYA-4620 / FGSC 9075 / NRRL 31084</strain>
    </source>
</reference>
<dbReference type="eggNOG" id="ENOG502SS80">
    <property type="taxonomic scope" value="Eukaryota"/>
</dbReference>
<dbReference type="Gene3D" id="3.90.1200.10">
    <property type="match status" value="1"/>
</dbReference>
<gene>
    <name evidence="3" type="primary">FG08036.1</name>
    <name evidence="2" type="ORF">FGRAMPH1_01T08971</name>
</gene>
<keyword evidence="4" id="KW-1185">Reference proteome</keyword>
<dbReference type="Proteomes" id="UP000070720">
    <property type="component" value="Chromosome 2"/>
</dbReference>
<accession>A0A098DBI7</accession>
<dbReference type="VEuPathDB" id="FungiDB:FGRAMPH1_01G08971"/>
<dbReference type="InParanoid" id="I1RUX7"/>
<evidence type="ECO:0000313" key="3">
    <source>
        <dbReference type="EnsemblFungi" id="CEF76288"/>
    </source>
</evidence>
<evidence type="ECO:0000313" key="4">
    <source>
        <dbReference type="Proteomes" id="UP000070720"/>
    </source>
</evidence>
<name>I1RUX7_GIBZE</name>
<dbReference type="OrthoDB" id="2906425at2759"/>
<evidence type="ECO:0000259" key="1">
    <source>
        <dbReference type="Pfam" id="PF01636"/>
    </source>
</evidence>
<evidence type="ECO:0000313" key="2">
    <source>
        <dbReference type="EMBL" id="CEF76288.1"/>
    </source>
</evidence>
<dbReference type="HOGENOM" id="CLU_1277717_0_0_1"/>
<dbReference type="EMBL" id="HG970333">
    <property type="protein sequence ID" value="CEF76288.1"/>
    <property type="molecule type" value="Genomic_DNA"/>
</dbReference>
<accession>I1RUX7</accession>
<dbReference type="AlphaFoldDB" id="I1RUX7"/>
<organism evidence="2 4">
    <name type="scientific">Gibberella zeae (strain ATCC MYA-4620 / CBS 123657 / FGSC 9075 / NRRL 31084 / PH-1)</name>
    <name type="common">Wheat head blight fungus</name>
    <name type="synonym">Fusarium graminearum</name>
    <dbReference type="NCBI Taxonomy" id="229533"/>
    <lineage>
        <taxon>Eukaryota</taxon>
        <taxon>Fungi</taxon>
        <taxon>Dikarya</taxon>
        <taxon>Ascomycota</taxon>
        <taxon>Pezizomycotina</taxon>
        <taxon>Sordariomycetes</taxon>
        <taxon>Hypocreomycetidae</taxon>
        <taxon>Hypocreales</taxon>
        <taxon>Nectriaceae</taxon>
        <taxon>Fusarium</taxon>
    </lineage>
</organism>
<dbReference type="EnsemblFungi" id="CEF76288">
    <property type="protein sequence ID" value="CEF76288"/>
    <property type="gene ID" value="FGRRES_08036"/>
</dbReference>
<dbReference type="KEGG" id="fgr:FGSG_08036"/>